<dbReference type="GO" id="GO:0016757">
    <property type="term" value="F:glycosyltransferase activity"/>
    <property type="evidence" value="ECO:0007669"/>
    <property type="project" value="InterPro"/>
</dbReference>
<evidence type="ECO:0000313" key="3">
    <source>
        <dbReference type="EMBL" id="NNT72556.1"/>
    </source>
</evidence>
<dbReference type="RefSeq" id="WP_171222724.1">
    <property type="nucleotide sequence ID" value="NZ_CP121446.1"/>
</dbReference>
<dbReference type="EMBL" id="JABEVX010000006">
    <property type="protein sequence ID" value="NNT72556.1"/>
    <property type="molecule type" value="Genomic_DNA"/>
</dbReference>
<dbReference type="Pfam" id="PF00534">
    <property type="entry name" value="Glycos_transf_1"/>
    <property type="match status" value="1"/>
</dbReference>
<name>A0A7Y3VZJ3_9FLAO</name>
<feature type="domain" description="Glycosyl transferase family 1" evidence="1">
    <location>
        <begin position="193"/>
        <end position="356"/>
    </location>
</feature>
<evidence type="ECO:0000259" key="1">
    <source>
        <dbReference type="Pfam" id="PF00534"/>
    </source>
</evidence>
<evidence type="ECO:0000259" key="2">
    <source>
        <dbReference type="Pfam" id="PF13439"/>
    </source>
</evidence>
<proteinExistence type="predicted"/>
<organism evidence="3 4">
    <name type="scientific">Flavobacterium rivulicola</name>
    <dbReference type="NCBI Taxonomy" id="2732161"/>
    <lineage>
        <taxon>Bacteria</taxon>
        <taxon>Pseudomonadati</taxon>
        <taxon>Bacteroidota</taxon>
        <taxon>Flavobacteriia</taxon>
        <taxon>Flavobacteriales</taxon>
        <taxon>Flavobacteriaceae</taxon>
        <taxon>Flavobacterium</taxon>
    </lineage>
</organism>
<reference evidence="3 4" key="1">
    <citation type="submission" date="2020-05" db="EMBL/GenBank/DDBJ databases">
        <title>Draft genome of Flavobacterium sp. IMCC34852.</title>
        <authorList>
            <person name="Song J."/>
            <person name="Cho J.-C."/>
        </authorList>
    </citation>
    <scope>NUCLEOTIDE SEQUENCE [LARGE SCALE GENOMIC DNA]</scope>
    <source>
        <strain evidence="3 4">IMCC34852</strain>
    </source>
</reference>
<dbReference type="CDD" id="cd03801">
    <property type="entry name" value="GT4_PimA-like"/>
    <property type="match status" value="1"/>
</dbReference>
<accession>A0A7Y3VZJ3</accession>
<sequence length="385" mass="43894">MKVLFIQDSLGTGGAEKSNSELWYYLRDQNVTVKIVVLEHRQKGIEKEIIEAGFDVSFIDKQNFWQQVNSINRIIKEYQPDIVHSVLFRASLRTRLAKLKTSFFHIESLVNCTYDAVRFSDPKVNKWGLHFYKFLDRITQIKGTDKFIAITNEVREHYHQQLGIPLAKIGVIYRGRKENVFLNSKAEVRKALLEELKFSPTDIIITHVGRQEFQKGHLELLQAIKSVDNQLQALHCRFVFCGRDGNNTKEIETFLAQEQLKTNIVFLGHRHDVNQILAASDIFVFPSKYEGLGGSLIEAQAAGLPIVCSNIKVFEEVVDADSNALLYELGDAADLAQKLLTLIQNEALRATMGKASLAHFKEKFQLENVNCQMLATYEKMIVSTN</sequence>
<dbReference type="PANTHER" id="PTHR45947:SF3">
    <property type="entry name" value="SULFOQUINOVOSYL TRANSFERASE SQD2"/>
    <property type="match status" value="1"/>
</dbReference>
<dbReference type="InterPro" id="IPR028098">
    <property type="entry name" value="Glyco_trans_4-like_N"/>
</dbReference>
<dbReference type="AlphaFoldDB" id="A0A7Y3VZJ3"/>
<dbReference type="Gene3D" id="3.40.50.2000">
    <property type="entry name" value="Glycogen Phosphorylase B"/>
    <property type="match status" value="2"/>
</dbReference>
<gene>
    <name evidence="3" type="ORF">HKT18_10040</name>
</gene>
<dbReference type="InterPro" id="IPR001296">
    <property type="entry name" value="Glyco_trans_1"/>
</dbReference>
<dbReference type="Pfam" id="PF13439">
    <property type="entry name" value="Glyco_transf_4"/>
    <property type="match status" value="1"/>
</dbReference>
<feature type="domain" description="Glycosyltransferase subfamily 4-like N-terminal" evidence="2">
    <location>
        <begin position="13"/>
        <end position="175"/>
    </location>
</feature>
<dbReference type="PANTHER" id="PTHR45947">
    <property type="entry name" value="SULFOQUINOVOSYL TRANSFERASE SQD2"/>
    <property type="match status" value="1"/>
</dbReference>
<protein>
    <submittedName>
        <fullName evidence="3">Glycosyltransferase family 4 protein</fullName>
    </submittedName>
</protein>
<dbReference type="SUPFAM" id="SSF53756">
    <property type="entry name" value="UDP-Glycosyltransferase/glycogen phosphorylase"/>
    <property type="match status" value="1"/>
</dbReference>
<keyword evidence="3" id="KW-0808">Transferase</keyword>
<dbReference type="InterPro" id="IPR050194">
    <property type="entry name" value="Glycosyltransferase_grp1"/>
</dbReference>
<evidence type="ECO:0000313" key="4">
    <source>
        <dbReference type="Proteomes" id="UP000536509"/>
    </source>
</evidence>
<dbReference type="Proteomes" id="UP000536509">
    <property type="component" value="Unassembled WGS sequence"/>
</dbReference>
<comment type="caution">
    <text evidence="3">The sequence shown here is derived from an EMBL/GenBank/DDBJ whole genome shotgun (WGS) entry which is preliminary data.</text>
</comment>
<keyword evidence="4" id="KW-1185">Reference proteome</keyword>